<dbReference type="OrthoDB" id="3699454at2"/>
<dbReference type="Pfam" id="PF13359">
    <property type="entry name" value="DDE_Tnp_4"/>
    <property type="match status" value="1"/>
</dbReference>
<protein>
    <submittedName>
        <fullName evidence="5">IS5/IS1182 family transposase</fullName>
    </submittedName>
</protein>
<organism evidence="5 6">
    <name type="scientific">Actinomadura darangshiensis</name>
    <dbReference type="NCBI Taxonomy" id="705336"/>
    <lineage>
        <taxon>Bacteria</taxon>
        <taxon>Bacillati</taxon>
        <taxon>Actinomycetota</taxon>
        <taxon>Actinomycetes</taxon>
        <taxon>Streptosporangiales</taxon>
        <taxon>Thermomonosporaceae</taxon>
        <taxon>Actinomadura</taxon>
    </lineage>
</organism>
<evidence type="ECO:0000313" key="5">
    <source>
        <dbReference type="EMBL" id="TDD60903.1"/>
    </source>
</evidence>
<dbReference type="InterPro" id="IPR027806">
    <property type="entry name" value="HARBI1_dom"/>
</dbReference>
<comment type="caution">
    <text evidence="5">The sequence shown here is derived from an EMBL/GenBank/DDBJ whole genome shotgun (WGS) entry which is preliminary data.</text>
</comment>
<evidence type="ECO:0000256" key="2">
    <source>
        <dbReference type="ARBA" id="ARBA00022723"/>
    </source>
</evidence>
<evidence type="ECO:0000256" key="1">
    <source>
        <dbReference type="ARBA" id="ARBA00001968"/>
    </source>
</evidence>
<dbReference type="RefSeq" id="WP_132206110.1">
    <property type="nucleotide sequence ID" value="NZ_SMKY01000499.1"/>
</dbReference>
<name>A0A4R4ZPR4_9ACTN</name>
<keyword evidence="2" id="KW-0479">Metal-binding</keyword>
<evidence type="ECO:0000256" key="3">
    <source>
        <dbReference type="SAM" id="MobiDB-lite"/>
    </source>
</evidence>
<keyword evidence="6" id="KW-1185">Reference proteome</keyword>
<dbReference type="Proteomes" id="UP000295578">
    <property type="component" value="Unassembled WGS sequence"/>
</dbReference>
<accession>A0A4R4ZPR4</accession>
<evidence type="ECO:0000313" key="6">
    <source>
        <dbReference type="Proteomes" id="UP000295578"/>
    </source>
</evidence>
<feature type="compositionally biased region" description="Basic and acidic residues" evidence="3">
    <location>
        <begin position="196"/>
        <end position="206"/>
    </location>
</feature>
<evidence type="ECO:0000259" key="4">
    <source>
        <dbReference type="Pfam" id="PF13359"/>
    </source>
</evidence>
<comment type="cofactor">
    <cofactor evidence="1">
        <name>a divalent metal cation</name>
        <dbReference type="ChEBI" id="CHEBI:60240"/>
    </cofactor>
</comment>
<dbReference type="AlphaFoldDB" id="A0A4R4ZPR4"/>
<feature type="region of interest" description="Disordered" evidence="3">
    <location>
        <begin position="187"/>
        <end position="216"/>
    </location>
</feature>
<feature type="domain" description="DDE Tnp4" evidence="4">
    <location>
        <begin position="104"/>
        <end position="248"/>
    </location>
</feature>
<proteinExistence type="predicted"/>
<dbReference type="EMBL" id="SMKY01000499">
    <property type="protein sequence ID" value="TDD60903.1"/>
    <property type="molecule type" value="Genomic_DNA"/>
</dbReference>
<dbReference type="GO" id="GO:0046872">
    <property type="term" value="F:metal ion binding"/>
    <property type="evidence" value="ECO:0007669"/>
    <property type="project" value="UniProtKB-KW"/>
</dbReference>
<reference evidence="5 6" key="1">
    <citation type="submission" date="2019-03" db="EMBL/GenBank/DDBJ databases">
        <title>Draft genome sequences of novel Actinobacteria.</title>
        <authorList>
            <person name="Sahin N."/>
            <person name="Ay H."/>
            <person name="Saygin H."/>
        </authorList>
    </citation>
    <scope>NUCLEOTIDE SEQUENCE [LARGE SCALE GENOMIC DNA]</scope>
    <source>
        <strain evidence="5 6">DSM 45941</strain>
    </source>
</reference>
<gene>
    <name evidence="5" type="ORF">E1293_45385</name>
</gene>
<sequence length="256" mass="27722">MLFHRSSLPLSRRTLDHTAGVVRRHPAGIGSKGRALTPGTQALMMAGLPAQGETFAELGAGFGVSTTTPWRYVNQAVALLSARSPKLHRALRKATRDGLLYLVLDGTLIPIDRVVADRPFYCGKHRKHGMNLQAIATPDDTIVWVSGALPGSTHDLTAARIRGVLRALQAAGPLVLADTGYHGAGEPLLTPYRGKGKPEPQKDANRSHARLRKPGEHANAHLKTWQILRKLRCCPQRAGHLANAIHVLQTREAQAC</sequence>